<dbReference type="GO" id="GO:0005634">
    <property type="term" value="C:nucleus"/>
    <property type="evidence" value="ECO:0007669"/>
    <property type="project" value="UniProtKB-SubCell"/>
</dbReference>
<comment type="subcellular location">
    <subcellularLocation>
        <location evidence="1">Nucleus</location>
    </subcellularLocation>
</comment>
<sequence length="115" mass="13635">MQCGVRRPRATADECSRVVRLYLCGLPARELSLTYNISMCTVYRWIKKYKMEHRFEGKLNRKLFRDLYAWNSSVILTRQIRQLINIAELSRYSGQLSQLPHHYQHQQCGNKQSGQ</sequence>
<evidence type="ECO:0000256" key="1">
    <source>
        <dbReference type="ARBA" id="ARBA00004123"/>
    </source>
</evidence>
<name>A0AAW0XY19_CHEQU</name>
<evidence type="ECO:0008006" key="4">
    <source>
        <dbReference type="Google" id="ProtNLM"/>
    </source>
</evidence>
<dbReference type="Proteomes" id="UP001445076">
    <property type="component" value="Unassembled WGS sequence"/>
</dbReference>
<organism evidence="2 3">
    <name type="scientific">Cherax quadricarinatus</name>
    <name type="common">Australian red claw crayfish</name>
    <dbReference type="NCBI Taxonomy" id="27406"/>
    <lineage>
        <taxon>Eukaryota</taxon>
        <taxon>Metazoa</taxon>
        <taxon>Ecdysozoa</taxon>
        <taxon>Arthropoda</taxon>
        <taxon>Crustacea</taxon>
        <taxon>Multicrustacea</taxon>
        <taxon>Malacostraca</taxon>
        <taxon>Eumalacostraca</taxon>
        <taxon>Eucarida</taxon>
        <taxon>Decapoda</taxon>
        <taxon>Pleocyemata</taxon>
        <taxon>Astacidea</taxon>
        <taxon>Parastacoidea</taxon>
        <taxon>Parastacidae</taxon>
        <taxon>Cherax</taxon>
    </lineage>
</organism>
<dbReference type="InterPro" id="IPR009057">
    <property type="entry name" value="Homeodomain-like_sf"/>
</dbReference>
<dbReference type="Pfam" id="PF13384">
    <property type="entry name" value="HTH_23"/>
    <property type="match status" value="1"/>
</dbReference>
<keyword evidence="3" id="KW-1185">Reference proteome</keyword>
<dbReference type="EMBL" id="JARKIK010000022">
    <property type="protein sequence ID" value="KAK8744550.1"/>
    <property type="molecule type" value="Genomic_DNA"/>
</dbReference>
<proteinExistence type="predicted"/>
<accession>A0AAW0XY19</accession>
<dbReference type="SUPFAM" id="SSF46689">
    <property type="entry name" value="Homeodomain-like"/>
    <property type="match status" value="1"/>
</dbReference>
<evidence type="ECO:0000313" key="3">
    <source>
        <dbReference type="Proteomes" id="UP001445076"/>
    </source>
</evidence>
<dbReference type="Gene3D" id="1.10.10.60">
    <property type="entry name" value="Homeodomain-like"/>
    <property type="match status" value="1"/>
</dbReference>
<reference evidence="2 3" key="1">
    <citation type="journal article" date="2024" name="BMC Genomics">
        <title>Genome assembly of redclaw crayfish (Cherax quadricarinatus) provides insights into its immune adaptation and hypoxia tolerance.</title>
        <authorList>
            <person name="Liu Z."/>
            <person name="Zheng J."/>
            <person name="Li H."/>
            <person name="Fang K."/>
            <person name="Wang S."/>
            <person name="He J."/>
            <person name="Zhou D."/>
            <person name="Weng S."/>
            <person name="Chi M."/>
            <person name="Gu Z."/>
            <person name="He J."/>
            <person name="Li F."/>
            <person name="Wang M."/>
        </authorList>
    </citation>
    <scope>NUCLEOTIDE SEQUENCE [LARGE SCALE GENOMIC DNA]</scope>
    <source>
        <strain evidence="2">ZL_2023a</strain>
    </source>
</reference>
<dbReference type="AlphaFoldDB" id="A0AAW0XY19"/>
<comment type="caution">
    <text evidence="2">The sequence shown here is derived from an EMBL/GenBank/DDBJ whole genome shotgun (WGS) entry which is preliminary data.</text>
</comment>
<protein>
    <recommendedName>
        <fullName evidence="4">Helix-turn-helix domain-containing protein</fullName>
    </recommendedName>
</protein>
<gene>
    <name evidence="2" type="ORF">OTU49_000863</name>
</gene>
<evidence type="ECO:0000313" key="2">
    <source>
        <dbReference type="EMBL" id="KAK8744550.1"/>
    </source>
</evidence>